<dbReference type="Proteomes" id="UP000054047">
    <property type="component" value="Unassembled WGS sequence"/>
</dbReference>
<evidence type="ECO:0000313" key="2">
    <source>
        <dbReference type="Proteomes" id="UP000054047"/>
    </source>
</evidence>
<dbReference type="OrthoDB" id="5866954at2759"/>
<organism evidence="1 2">
    <name type="scientific">Ancylostoma duodenale</name>
    <dbReference type="NCBI Taxonomy" id="51022"/>
    <lineage>
        <taxon>Eukaryota</taxon>
        <taxon>Metazoa</taxon>
        <taxon>Ecdysozoa</taxon>
        <taxon>Nematoda</taxon>
        <taxon>Chromadorea</taxon>
        <taxon>Rhabditida</taxon>
        <taxon>Rhabditina</taxon>
        <taxon>Rhabditomorpha</taxon>
        <taxon>Strongyloidea</taxon>
        <taxon>Ancylostomatidae</taxon>
        <taxon>Ancylostomatinae</taxon>
        <taxon>Ancylostoma</taxon>
    </lineage>
</organism>
<evidence type="ECO:0000313" key="1">
    <source>
        <dbReference type="EMBL" id="KIH61097.1"/>
    </source>
</evidence>
<dbReference type="EMBL" id="KN730409">
    <property type="protein sequence ID" value="KIH61097.1"/>
    <property type="molecule type" value="Genomic_DNA"/>
</dbReference>
<proteinExistence type="predicted"/>
<sequence>MSPINVLSFNDSHKFVVAQIPIKANGISMLGLIDTDAAIPVASCELADLLGIFHLDKSPITSAVGIAGIPISLIGSANLEFQIGTNSVTATVHFTKGPYIPREADSFNISMKRQHCNRRPKPESPATRRLRSRRPSCWLPNHHFWQIDRC</sequence>
<protein>
    <recommendedName>
        <fullName evidence="3">Peptidase A2 domain-containing protein</fullName>
    </recommendedName>
</protein>
<dbReference type="SUPFAM" id="SSF50630">
    <property type="entry name" value="Acid proteases"/>
    <property type="match status" value="1"/>
</dbReference>
<dbReference type="InterPro" id="IPR021109">
    <property type="entry name" value="Peptidase_aspartic_dom_sf"/>
</dbReference>
<accession>A0A0C2DF71</accession>
<gene>
    <name evidence="1" type="ORF">ANCDUO_08636</name>
</gene>
<reference evidence="1 2" key="1">
    <citation type="submission" date="2013-12" db="EMBL/GenBank/DDBJ databases">
        <title>Draft genome of the parsitic nematode Ancylostoma duodenale.</title>
        <authorList>
            <person name="Mitreva M."/>
        </authorList>
    </citation>
    <scope>NUCLEOTIDE SEQUENCE [LARGE SCALE GENOMIC DNA]</scope>
    <source>
        <strain evidence="1 2">Zhejiang</strain>
    </source>
</reference>
<name>A0A0C2DF71_9BILA</name>
<keyword evidence="2" id="KW-1185">Reference proteome</keyword>
<dbReference type="AlphaFoldDB" id="A0A0C2DF71"/>
<evidence type="ECO:0008006" key="3">
    <source>
        <dbReference type="Google" id="ProtNLM"/>
    </source>
</evidence>